<reference evidence="2" key="1">
    <citation type="submission" date="2020-07" db="EMBL/GenBank/DDBJ databases">
        <title>Multicomponent nature underlies the extraordinary mechanical properties of spider dragline silk.</title>
        <authorList>
            <person name="Kono N."/>
            <person name="Nakamura H."/>
            <person name="Mori M."/>
            <person name="Yoshida Y."/>
            <person name="Ohtoshi R."/>
            <person name="Malay A.D."/>
            <person name="Moran D.A.P."/>
            <person name="Tomita M."/>
            <person name="Numata K."/>
            <person name="Arakawa K."/>
        </authorList>
    </citation>
    <scope>NUCLEOTIDE SEQUENCE</scope>
</reference>
<evidence type="ECO:0000313" key="2">
    <source>
        <dbReference type="EMBL" id="GFQ85440.1"/>
    </source>
</evidence>
<proteinExistence type="predicted"/>
<protein>
    <submittedName>
        <fullName evidence="2">Uncharacterized protein</fullName>
    </submittedName>
</protein>
<feature type="region of interest" description="Disordered" evidence="1">
    <location>
        <begin position="1"/>
        <end position="26"/>
    </location>
</feature>
<comment type="caution">
    <text evidence="2">The sequence shown here is derived from an EMBL/GenBank/DDBJ whole genome shotgun (WGS) entry which is preliminary data.</text>
</comment>
<name>A0A8X6IYT2_TRICU</name>
<feature type="compositionally biased region" description="Basic and acidic residues" evidence="1">
    <location>
        <begin position="1"/>
        <end position="10"/>
    </location>
</feature>
<organism evidence="2 3">
    <name type="scientific">Trichonephila clavata</name>
    <name type="common">Joro spider</name>
    <name type="synonym">Nephila clavata</name>
    <dbReference type="NCBI Taxonomy" id="2740835"/>
    <lineage>
        <taxon>Eukaryota</taxon>
        <taxon>Metazoa</taxon>
        <taxon>Ecdysozoa</taxon>
        <taxon>Arthropoda</taxon>
        <taxon>Chelicerata</taxon>
        <taxon>Arachnida</taxon>
        <taxon>Araneae</taxon>
        <taxon>Araneomorphae</taxon>
        <taxon>Entelegynae</taxon>
        <taxon>Araneoidea</taxon>
        <taxon>Nephilidae</taxon>
        <taxon>Trichonephila</taxon>
    </lineage>
</organism>
<dbReference type="AlphaFoldDB" id="A0A8X6IYT2"/>
<evidence type="ECO:0000256" key="1">
    <source>
        <dbReference type="SAM" id="MobiDB-lite"/>
    </source>
</evidence>
<sequence>MVSKDERPSREGAATESTTHKKESYPIRCRTAPRGMHFEESSTTGLWKEFRRQPYNQRSRAVTWNSGFSSRRQFVTKRWNQWIHHRSTSLNGSPNGGVLVY</sequence>
<keyword evidence="3" id="KW-1185">Reference proteome</keyword>
<dbReference type="EMBL" id="BMAO01022909">
    <property type="protein sequence ID" value="GFQ85440.1"/>
    <property type="molecule type" value="Genomic_DNA"/>
</dbReference>
<dbReference type="Proteomes" id="UP000887116">
    <property type="component" value="Unassembled WGS sequence"/>
</dbReference>
<accession>A0A8X6IYT2</accession>
<gene>
    <name evidence="2" type="ORF">TNCT_613491</name>
</gene>
<evidence type="ECO:0000313" key="3">
    <source>
        <dbReference type="Proteomes" id="UP000887116"/>
    </source>
</evidence>